<evidence type="ECO:0000313" key="2">
    <source>
        <dbReference type="EMBL" id="KAL0484452.1"/>
    </source>
</evidence>
<protein>
    <submittedName>
        <fullName evidence="2">Uncharacterized protein</fullName>
    </submittedName>
</protein>
<evidence type="ECO:0000313" key="3">
    <source>
        <dbReference type="Proteomes" id="UP001431209"/>
    </source>
</evidence>
<comment type="caution">
    <text evidence="2">The sequence shown here is derived from an EMBL/GenBank/DDBJ whole genome shotgun (WGS) entry which is preliminary data.</text>
</comment>
<keyword evidence="1" id="KW-0812">Transmembrane</keyword>
<dbReference type="EMBL" id="JAOPGA020001043">
    <property type="protein sequence ID" value="KAL0484452.1"/>
    <property type="molecule type" value="Genomic_DNA"/>
</dbReference>
<keyword evidence="1" id="KW-1133">Transmembrane helix</keyword>
<proteinExistence type="predicted"/>
<feature type="transmembrane region" description="Helical" evidence="1">
    <location>
        <begin position="510"/>
        <end position="535"/>
    </location>
</feature>
<keyword evidence="1" id="KW-0472">Membrane</keyword>
<feature type="non-terminal residue" evidence="2">
    <location>
        <position position="1"/>
    </location>
</feature>
<gene>
    <name evidence="2" type="ORF">AKO1_005158</name>
</gene>
<reference evidence="2 3" key="1">
    <citation type="submission" date="2024-03" db="EMBL/GenBank/DDBJ databases">
        <title>The Acrasis kona genome and developmental transcriptomes reveal deep origins of eukaryotic multicellular pathways.</title>
        <authorList>
            <person name="Sheikh S."/>
            <person name="Fu C.-J."/>
            <person name="Brown M.W."/>
            <person name="Baldauf S.L."/>
        </authorList>
    </citation>
    <scope>NUCLEOTIDE SEQUENCE [LARGE SCALE GENOMIC DNA]</scope>
    <source>
        <strain evidence="2 3">ATCC MYA-3509</strain>
    </source>
</reference>
<evidence type="ECO:0000256" key="1">
    <source>
        <dbReference type="SAM" id="Phobius"/>
    </source>
</evidence>
<name>A0AAW2Z5C9_9EUKA</name>
<dbReference type="Proteomes" id="UP001431209">
    <property type="component" value="Unassembled WGS sequence"/>
</dbReference>
<keyword evidence="3" id="KW-1185">Reference proteome</keyword>
<dbReference type="AlphaFoldDB" id="A0AAW2Z5C9"/>
<sequence>VTMVNRRVSYHDDPDDSRGFKKPMKKPACNLFYQCLCVLMILTTYLLYEWFKLIIPWGAQLPEPSQTIPKLYRSSQNIALESISKDIMLCVSILTISRGGETYLKDTLVTLFESVVTSHSTLISQVIVYHPRTTASHTVFDEQRSAFKGKKFPIKFIERDNLNKTLIGMPPSEGKFKWRMMSSPDKQQNLDVVGMLLTTYDDFCTANDNNKFVMLMEDDFVLCPHAIHHLNRIVYAVDREYFSKRWSVIRTSVGLNGIIVRCQHLPIIAREVQQNYTMYPADSLLSEVWTMHHQRSEEYFGKGATFVTYRHNIMRHIGVSSTIHNGRSNDRVFPGCYDPLTSSLDWNEAFQLEGCEGKEFTPCDHVNMGSSIIQSVNGNPEHDANYVMSDAPARDIKIVSGYADEDCNSACSRHSSTCARYMFPVINRCDVMKLYFDCKVCAPHEFFYPPEQHRSPVYKQWQDVCWTSNIYDEMKCEGSYGAGIRLCPCEIKASSSTYKLIPFEVSFHNLVVLLFGFFSGLCLMLISTSGLYEFFC</sequence>
<accession>A0AAW2Z5C9</accession>
<feature type="transmembrane region" description="Helical" evidence="1">
    <location>
        <begin position="31"/>
        <end position="51"/>
    </location>
</feature>
<organism evidence="2 3">
    <name type="scientific">Acrasis kona</name>
    <dbReference type="NCBI Taxonomy" id="1008807"/>
    <lineage>
        <taxon>Eukaryota</taxon>
        <taxon>Discoba</taxon>
        <taxon>Heterolobosea</taxon>
        <taxon>Tetramitia</taxon>
        <taxon>Eutetramitia</taxon>
        <taxon>Acrasidae</taxon>
        <taxon>Acrasis</taxon>
    </lineage>
</organism>